<evidence type="ECO:0000259" key="6">
    <source>
        <dbReference type="Pfam" id="PF00149"/>
    </source>
</evidence>
<gene>
    <name evidence="7" type="ORF">DSM112329_04771</name>
</gene>
<evidence type="ECO:0000256" key="4">
    <source>
        <dbReference type="ARBA" id="ARBA00022801"/>
    </source>
</evidence>
<keyword evidence="5" id="KW-0269">Exonuclease</keyword>
<dbReference type="InterPro" id="IPR041796">
    <property type="entry name" value="Mre11_N"/>
</dbReference>
<dbReference type="Gene3D" id="3.60.21.10">
    <property type="match status" value="1"/>
</dbReference>
<dbReference type="GO" id="GO:0004527">
    <property type="term" value="F:exonuclease activity"/>
    <property type="evidence" value="ECO:0007669"/>
    <property type="project" value="UniProtKB-KW"/>
</dbReference>
<sequence length="379" mass="40419">MKIIHLADTHLGFRQFAGKLDPERQLNQRECDVYDAWHRAIDVAIERDVDAVIHAGDLFDSPRPTHRALSEALDGLSRLRDAGIPMVAIAGNHSTRRYRSGGSVFEILERFGLLAAWREPQTFRVGDVAFHAVPHDADADAMKADIAGVVPDSGAAANVLMLHVGLEAVPTSTYGEVNAVALSQELIARAPFDYIALGHLHRFQAPQLNAIYPGSLDRLDFADLEGEKAVLEVDLGAGAGAPGFVTRHPLETRAVIDVAVACAGCGPAEVAAGVVAAVDGTALEGAVVRVRLEELQRDVWGALDFGRFGELFAPCLHHAIHVGSSGLHAGPDPVAAAAELKFDAWARERVPAGLNPEAVIAIAQNYLKDAAMSEAEVDE</sequence>
<feature type="domain" description="Calcineurin-like phosphoesterase" evidence="6">
    <location>
        <begin position="1"/>
        <end position="202"/>
    </location>
</feature>
<dbReference type="AlphaFoldDB" id="A0AAU7B2W3"/>
<dbReference type="Pfam" id="PF00149">
    <property type="entry name" value="Metallophos"/>
    <property type="match status" value="1"/>
</dbReference>
<keyword evidence="4" id="KW-0378">Hydrolase</keyword>
<dbReference type="KEGG" id="parq:DSM112329_04771"/>
<name>A0AAU7B2W3_9ACTN</name>
<dbReference type="SUPFAM" id="SSF56300">
    <property type="entry name" value="Metallo-dependent phosphatases"/>
    <property type="match status" value="1"/>
</dbReference>
<keyword evidence="7" id="KW-0255">Endonuclease</keyword>
<evidence type="ECO:0000313" key="7">
    <source>
        <dbReference type="EMBL" id="XAY07879.1"/>
    </source>
</evidence>
<accession>A0AAU7B2W3</accession>
<evidence type="ECO:0000256" key="2">
    <source>
        <dbReference type="ARBA" id="ARBA00013365"/>
    </source>
</evidence>
<dbReference type="EMBL" id="CP114014">
    <property type="protein sequence ID" value="XAY07879.1"/>
    <property type="molecule type" value="Genomic_DNA"/>
</dbReference>
<dbReference type="InterPro" id="IPR029052">
    <property type="entry name" value="Metallo-depent_PP-like"/>
</dbReference>
<dbReference type="InterPro" id="IPR050535">
    <property type="entry name" value="DNA_Repair-Maintenance_Comp"/>
</dbReference>
<evidence type="ECO:0000256" key="1">
    <source>
        <dbReference type="ARBA" id="ARBA00010555"/>
    </source>
</evidence>
<evidence type="ECO:0000256" key="5">
    <source>
        <dbReference type="ARBA" id="ARBA00022839"/>
    </source>
</evidence>
<reference evidence="7" key="1">
    <citation type="submission" date="2022-12" db="EMBL/GenBank/DDBJ databases">
        <title>Paraconexibacter alkalitolerans sp. nov. and Baekduia alba sp. nov., isolated from soil and emended description of the genera Paraconexibacter (Chun et al., 2020) and Baekduia (An et al., 2020).</title>
        <authorList>
            <person name="Vieira S."/>
            <person name="Huber K.J."/>
            <person name="Geppert A."/>
            <person name="Wolf J."/>
            <person name="Neumann-Schaal M."/>
            <person name="Muesken M."/>
            <person name="Overmann J."/>
        </authorList>
    </citation>
    <scope>NUCLEOTIDE SEQUENCE</scope>
    <source>
        <strain evidence="7">AEG42_29</strain>
    </source>
</reference>
<protein>
    <recommendedName>
        <fullName evidence="2">Nuclease SbcCD subunit D</fullName>
    </recommendedName>
</protein>
<comment type="similarity">
    <text evidence="1">Belongs to the SbcD family.</text>
</comment>
<dbReference type="GO" id="GO:0004519">
    <property type="term" value="F:endonuclease activity"/>
    <property type="evidence" value="ECO:0007669"/>
    <property type="project" value="UniProtKB-KW"/>
</dbReference>
<keyword evidence="3" id="KW-0540">Nuclease</keyword>
<proteinExistence type="inferred from homology"/>
<dbReference type="RefSeq" id="WP_354699067.1">
    <property type="nucleotide sequence ID" value="NZ_CP114014.1"/>
</dbReference>
<evidence type="ECO:0000256" key="3">
    <source>
        <dbReference type="ARBA" id="ARBA00022722"/>
    </source>
</evidence>
<organism evidence="7">
    <name type="scientific">Paraconexibacter sp. AEG42_29</name>
    <dbReference type="NCBI Taxonomy" id="2997339"/>
    <lineage>
        <taxon>Bacteria</taxon>
        <taxon>Bacillati</taxon>
        <taxon>Actinomycetota</taxon>
        <taxon>Thermoleophilia</taxon>
        <taxon>Solirubrobacterales</taxon>
        <taxon>Paraconexibacteraceae</taxon>
        <taxon>Paraconexibacter</taxon>
    </lineage>
</organism>
<dbReference type="InterPro" id="IPR004843">
    <property type="entry name" value="Calcineurin-like_PHP"/>
</dbReference>
<dbReference type="PANTHER" id="PTHR30337">
    <property type="entry name" value="COMPONENT OF ATP-DEPENDENT DSDNA EXONUCLEASE"/>
    <property type="match status" value="1"/>
</dbReference>
<dbReference type="PANTHER" id="PTHR30337:SF0">
    <property type="entry name" value="NUCLEASE SBCCD SUBUNIT D"/>
    <property type="match status" value="1"/>
</dbReference>
<dbReference type="CDD" id="cd00840">
    <property type="entry name" value="MPP_Mre11_N"/>
    <property type="match status" value="1"/>
</dbReference>